<dbReference type="OrthoDB" id="407355at2759"/>
<dbReference type="CDD" id="cd10952">
    <property type="entry name" value="CE4_MrCDA_like"/>
    <property type="match status" value="1"/>
</dbReference>
<dbReference type="Gene3D" id="3.20.20.370">
    <property type="entry name" value="Glycoside hydrolase/deacetylase"/>
    <property type="match status" value="1"/>
</dbReference>
<evidence type="ECO:0000256" key="4">
    <source>
        <dbReference type="ARBA" id="ARBA00010973"/>
    </source>
</evidence>
<evidence type="ECO:0000256" key="22">
    <source>
        <dbReference type="SAM" id="MobiDB-lite"/>
    </source>
</evidence>
<gene>
    <name evidence="24" type="ORF">HMN09_01282200</name>
</gene>
<protein>
    <recommendedName>
        <fullName evidence="20">chitin deacetylase</fullName>
        <ecNumber evidence="20">3.5.1.41</ecNumber>
    </recommendedName>
</protein>
<evidence type="ECO:0000256" key="17">
    <source>
        <dbReference type="ARBA" id="ARBA00023288"/>
    </source>
</evidence>
<keyword evidence="16" id="KW-0170">Cobalt</keyword>
<keyword evidence="12" id="KW-0146">Chitin degradation</keyword>
<keyword evidence="8" id="KW-0336">GPI-anchor</keyword>
<dbReference type="Proteomes" id="UP000613580">
    <property type="component" value="Unassembled WGS sequence"/>
</dbReference>
<evidence type="ECO:0000256" key="19">
    <source>
        <dbReference type="ARBA" id="ARBA00023326"/>
    </source>
</evidence>
<keyword evidence="17" id="KW-0449">Lipoprotein</keyword>
<dbReference type="GO" id="GO:0000272">
    <property type="term" value="P:polysaccharide catabolic process"/>
    <property type="evidence" value="ECO:0007669"/>
    <property type="project" value="UniProtKB-KW"/>
</dbReference>
<comment type="caution">
    <text evidence="24">The sequence shown here is derived from an EMBL/GenBank/DDBJ whole genome shotgun (WGS) entry which is preliminary data.</text>
</comment>
<dbReference type="InterPro" id="IPR050248">
    <property type="entry name" value="Polysacc_deacetylase_ArnD"/>
</dbReference>
<dbReference type="AlphaFoldDB" id="A0A8H6S2I1"/>
<evidence type="ECO:0000256" key="16">
    <source>
        <dbReference type="ARBA" id="ARBA00023285"/>
    </source>
</evidence>
<proteinExistence type="inferred from homology"/>
<evidence type="ECO:0000256" key="10">
    <source>
        <dbReference type="ARBA" id="ARBA00022729"/>
    </source>
</evidence>
<evidence type="ECO:0000256" key="13">
    <source>
        <dbReference type="ARBA" id="ARBA00023136"/>
    </source>
</evidence>
<dbReference type="InterPro" id="IPR002509">
    <property type="entry name" value="NODB_dom"/>
</dbReference>
<comment type="cofactor">
    <cofactor evidence="1">
        <name>Co(2+)</name>
        <dbReference type="ChEBI" id="CHEBI:48828"/>
    </cofactor>
</comment>
<dbReference type="GO" id="GO:0009272">
    <property type="term" value="P:fungal-type cell wall biogenesis"/>
    <property type="evidence" value="ECO:0007669"/>
    <property type="project" value="UniProtKB-ARBA"/>
</dbReference>
<dbReference type="GO" id="GO:0006032">
    <property type="term" value="P:chitin catabolic process"/>
    <property type="evidence" value="ECO:0007669"/>
    <property type="project" value="UniProtKB-KW"/>
</dbReference>
<dbReference type="GO" id="GO:0005886">
    <property type="term" value="C:plasma membrane"/>
    <property type="evidence" value="ECO:0007669"/>
    <property type="project" value="UniProtKB-SubCell"/>
</dbReference>
<evidence type="ECO:0000256" key="6">
    <source>
        <dbReference type="ARBA" id="ARBA00022512"/>
    </source>
</evidence>
<reference evidence="24" key="1">
    <citation type="submission" date="2020-05" db="EMBL/GenBank/DDBJ databases">
        <title>Mycena genomes resolve the evolution of fungal bioluminescence.</title>
        <authorList>
            <person name="Tsai I.J."/>
        </authorList>
    </citation>
    <scope>NUCLEOTIDE SEQUENCE</scope>
    <source>
        <strain evidence="24">110903Hualien_Pintung</strain>
    </source>
</reference>
<evidence type="ECO:0000256" key="9">
    <source>
        <dbReference type="ARBA" id="ARBA00022723"/>
    </source>
</evidence>
<name>A0A8H6S2I1_MYCCL</name>
<dbReference type="SUPFAM" id="SSF88713">
    <property type="entry name" value="Glycoside hydrolase/deacetylase"/>
    <property type="match status" value="1"/>
</dbReference>
<dbReference type="EC" id="3.5.1.41" evidence="20"/>
<evidence type="ECO:0000256" key="15">
    <source>
        <dbReference type="ARBA" id="ARBA00023277"/>
    </source>
</evidence>
<keyword evidence="9" id="KW-0479">Metal-binding</keyword>
<evidence type="ECO:0000313" key="24">
    <source>
        <dbReference type="EMBL" id="KAF7291030.1"/>
    </source>
</evidence>
<keyword evidence="18" id="KW-0961">Cell wall biogenesis/degradation</keyword>
<dbReference type="GO" id="GO:0004099">
    <property type="term" value="F:chitin deacetylase activity"/>
    <property type="evidence" value="ECO:0007669"/>
    <property type="project" value="UniProtKB-EC"/>
</dbReference>
<feature type="domain" description="NodB homology" evidence="23">
    <location>
        <begin position="8"/>
        <end position="210"/>
    </location>
</feature>
<evidence type="ECO:0000256" key="8">
    <source>
        <dbReference type="ARBA" id="ARBA00022622"/>
    </source>
</evidence>
<dbReference type="GO" id="GO:0098552">
    <property type="term" value="C:side of membrane"/>
    <property type="evidence" value="ECO:0007669"/>
    <property type="project" value="UniProtKB-KW"/>
</dbReference>
<evidence type="ECO:0000313" key="25">
    <source>
        <dbReference type="Proteomes" id="UP000613580"/>
    </source>
</evidence>
<dbReference type="PROSITE" id="PS51677">
    <property type="entry name" value="NODB"/>
    <property type="match status" value="1"/>
</dbReference>
<keyword evidence="10" id="KW-0732">Signal</keyword>
<evidence type="ECO:0000259" key="23">
    <source>
        <dbReference type="PROSITE" id="PS51677"/>
    </source>
</evidence>
<dbReference type="PANTHER" id="PTHR10587">
    <property type="entry name" value="GLYCOSYL TRANSFERASE-RELATED"/>
    <property type="match status" value="1"/>
</dbReference>
<dbReference type="InterPro" id="IPR011330">
    <property type="entry name" value="Glyco_hydro/deAcase_b/a-brl"/>
</dbReference>
<dbReference type="EMBL" id="JACAZE010000025">
    <property type="protein sequence ID" value="KAF7291030.1"/>
    <property type="molecule type" value="Genomic_DNA"/>
</dbReference>
<evidence type="ECO:0000256" key="21">
    <source>
        <dbReference type="ARBA" id="ARBA00048494"/>
    </source>
</evidence>
<dbReference type="FunFam" id="3.20.20.370:FF:000004">
    <property type="entry name" value="Related to Chitin deacetylase"/>
    <property type="match status" value="1"/>
</dbReference>
<keyword evidence="6" id="KW-0134">Cell wall</keyword>
<evidence type="ECO:0000256" key="11">
    <source>
        <dbReference type="ARBA" id="ARBA00022801"/>
    </source>
</evidence>
<organism evidence="24 25">
    <name type="scientific">Mycena chlorophos</name>
    <name type="common">Agaric fungus</name>
    <name type="synonym">Agaricus chlorophos</name>
    <dbReference type="NCBI Taxonomy" id="658473"/>
    <lineage>
        <taxon>Eukaryota</taxon>
        <taxon>Fungi</taxon>
        <taxon>Dikarya</taxon>
        <taxon>Basidiomycota</taxon>
        <taxon>Agaricomycotina</taxon>
        <taxon>Agaricomycetes</taxon>
        <taxon>Agaricomycetidae</taxon>
        <taxon>Agaricales</taxon>
        <taxon>Marasmiineae</taxon>
        <taxon>Mycenaceae</taxon>
        <taxon>Mycena</taxon>
    </lineage>
</organism>
<evidence type="ECO:0000256" key="2">
    <source>
        <dbReference type="ARBA" id="ARBA00004191"/>
    </source>
</evidence>
<dbReference type="PANTHER" id="PTHR10587:SF98">
    <property type="entry name" value="CHITIN DEACETYLASE"/>
    <property type="match status" value="1"/>
</dbReference>
<feature type="region of interest" description="Disordered" evidence="22">
    <location>
        <begin position="231"/>
        <end position="256"/>
    </location>
</feature>
<dbReference type="Pfam" id="PF01522">
    <property type="entry name" value="Polysacc_deac_1"/>
    <property type="match status" value="1"/>
</dbReference>
<keyword evidence="7" id="KW-0964">Secreted</keyword>
<dbReference type="GO" id="GO:0071555">
    <property type="term" value="P:cell wall organization"/>
    <property type="evidence" value="ECO:0007669"/>
    <property type="project" value="UniProtKB-KW"/>
</dbReference>
<evidence type="ECO:0000256" key="1">
    <source>
        <dbReference type="ARBA" id="ARBA00001941"/>
    </source>
</evidence>
<feature type="compositionally biased region" description="Polar residues" evidence="22">
    <location>
        <begin position="247"/>
        <end position="256"/>
    </location>
</feature>
<keyword evidence="13" id="KW-0472">Membrane</keyword>
<evidence type="ECO:0000256" key="3">
    <source>
        <dbReference type="ARBA" id="ARBA00004609"/>
    </source>
</evidence>
<evidence type="ECO:0000256" key="7">
    <source>
        <dbReference type="ARBA" id="ARBA00022525"/>
    </source>
</evidence>
<evidence type="ECO:0000256" key="12">
    <source>
        <dbReference type="ARBA" id="ARBA00023024"/>
    </source>
</evidence>
<evidence type="ECO:0000256" key="18">
    <source>
        <dbReference type="ARBA" id="ARBA00023316"/>
    </source>
</evidence>
<comment type="subcellular location">
    <subcellularLocation>
        <location evidence="3">Cell membrane</location>
        <topology evidence="3">Lipid-anchor</topology>
        <topology evidence="3">GPI-anchor</topology>
    </subcellularLocation>
    <subcellularLocation>
        <location evidence="2">Secreted</location>
        <location evidence="2">Cell wall</location>
    </subcellularLocation>
</comment>
<keyword evidence="5" id="KW-1003">Cell membrane</keyword>
<evidence type="ECO:0000256" key="5">
    <source>
        <dbReference type="ARBA" id="ARBA00022475"/>
    </source>
</evidence>
<evidence type="ECO:0000256" key="20">
    <source>
        <dbReference type="ARBA" id="ARBA00024056"/>
    </source>
</evidence>
<evidence type="ECO:0000256" key="14">
    <source>
        <dbReference type="ARBA" id="ARBA00023180"/>
    </source>
</evidence>
<comment type="catalytic activity">
    <reaction evidence="21">
        <text>[(1-&gt;4)-N-acetyl-beta-D-glucosaminyl](n) + n H2O = chitosan + n acetate</text>
        <dbReference type="Rhea" id="RHEA:10464"/>
        <dbReference type="Rhea" id="RHEA-COMP:9593"/>
        <dbReference type="Rhea" id="RHEA-COMP:9597"/>
        <dbReference type="ChEBI" id="CHEBI:15377"/>
        <dbReference type="ChEBI" id="CHEBI:17029"/>
        <dbReference type="ChEBI" id="CHEBI:30089"/>
        <dbReference type="ChEBI" id="CHEBI:57704"/>
        <dbReference type="EC" id="3.5.1.41"/>
    </reaction>
    <physiologicalReaction direction="left-to-right" evidence="21">
        <dbReference type="Rhea" id="RHEA:10465"/>
    </physiologicalReaction>
</comment>
<keyword evidence="19" id="KW-0624">Polysaccharide degradation</keyword>
<sequence>MAWAPEPRTLGYGFDDGPNCSHNAFYDYLSQKNQATTMFYIGSNVIDWPEEAQRAVSDGHEICVHTWSHRYMTAFTNEQVFAELWYTMQIIKLVTGLTPTCWRPPLGDVDDRVRFIAAQLNLETILWRYNSNDWENGIGGVTNATVEANYAALVQAANNGTFNTRGAIILAHELNNYTMSTAIENYPRLAAAFDYIVPMCVAQNKTYPYVETSVTMPTFSQYIATHKLHAGADTDSNEPPNKANAGNDDNTSSQLQ</sequence>
<accession>A0A8H6S2I1</accession>
<keyword evidence="14" id="KW-0325">Glycoprotein</keyword>
<keyword evidence="11" id="KW-0378">Hydrolase</keyword>
<keyword evidence="25" id="KW-1185">Reference proteome</keyword>
<comment type="similarity">
    <text evidence="4">Belongs to the polysaccharide deacetylase family.</text>
</comment>
<dbReference type="GO" id="GO:0046872">
    <property type="term" value="F:metal ion binding"/>
    <property type="evidence" value="ECO:0007669"/>
    <property type="project" value="UniProtKB-KW"/>
</dbReference>
<keyword evidence="15" id="KW-0119">Carbohydrate metabolism</keyword>